<accession>A0ABR6WD02</accession>
<dbReference type="Gene3D" id="3.40.50.2300">
    <property type="match status" value="1"/>
</dbReference>
<evidence type="ECO:0000313" key="4">
    <source>
        <dbReference type="EMBL" id="MBC3794437.1"/>
    </source>
</evidence>
<proteinExistence type="predicted"/>
<dbReference type="PANTHER" id="PTHR44591:SF3">
    <property type="entry name" value="RESPONSE REGULATORY DOMAIN-CONTAINING PROTEIN"/>
    <property type="match status" value="1"/>
</dbReference>
<evidence type="ECO:0000256" key="1">
    <source>
        <dbReference type="ARBA" id="ARBA00022553"/>
    </source>
</evidence>
<sequence length="142" mass="16562">MEKTPLLYIVDDSPDYRLLVQIVFKRFLPDYTLRFFESGNDLRHHALRTQERPGLILLDRHMPGQDGAQVLQLLKQHPFWQTVPVVMVSSDASEEEMEECYRMGANSFLQKPIGFEPLRQLLVSTCYYWLSLNKQVTISTVS</sequence>
<gene>
    <name evidence="4" type="ORF">FH603_4966</name>
</gene>
<evidence type="ECO:0000259" key="3">
    <source>
        <dbReference type="PROSITE" id="PS50110"/>
    </source>
</evidence>
<dbReference type="SMART" id="SM00448">
    <property type="entry name" value="REC"/>
    <property type="match status" value="1"/>
</dbReference>
<dbReference type="PROSITE" id="PS50110">
    <property type="entry name" value="RESPONSE_REGULATORY"/>
    <property type="match status" value="1"/>
</dbReference>
<feature type="modified residue" description="4-aspartylphosphate" evidence="2">
    <location>
        <position position="59"/>
    </location>
</feature>
<dbReference type="Pfam" id="PF00072">
    <property type="entry name" value="Response_reg"/>
    <property type="match status" value="1"/>
</dbReference>
<dbReference type="RefSeq" id="WP_186740957.1">
    <property type="nucleotide sequence ID" value="NZ_VFIA01000045.1"/>
</dbReference>
<dbReference type="EMBL" id="VFIA01000045">
    <property type="protein sequence ID" value="MBC3794437.1"/>
    <property type="molecule type" value="Genomic_DNA"/>
</dbReference>
<evidence type="ECO:0000256" key="2">
    <source>
        <dbReference type="PROSITE-ProRule" id="PRU00169"/>
    </source>
</evidence>
<dbReference type="InterPro" id="IPR050595">
    <property type="entry name" value="Bact_response_regulator"/>
</dbReference>
<keyword evidence="5" id="KW-1185">Reference proteome</keyword>
<organism evidence="4 5">
    <name type="scientific">Spirosoma utsteinense</name>
    <dbReference type="NCBI Taxonomy" id="2585773"/>
    <lineage>
        <taxon>Bacteria</taxon>
        <taxon>Pseudomonadati</taxon>
        <taxon>Bacteroidota</taxon>
        <taxon>Cytophagia</taxon>
        <taxon>Cytophagales</taxon>
        <taxon>Cytophagaceae</taxon>
        <taxon>Spirosoma</taxon>
    </lineage>
</organism>
<reference evidence="4 5" key="1">
    <citation type="submission" date="2019-06" db="EMBL/GenBank/DDBJ databases">
        <title>Spirosoma utsteinense sp. nov. isolated from Antarctic ice-free soils.</title>
        <authorList>
            <person name="Tahon G."/>
        </authorList>
    </citation>
    <scope>NUCLEOTIDE SEQUENCE [LARGE SCALE GENOMIC DNA]</scope>
    <source>
        <strain evidence="4 5">LMG 31447</strain>
    </source>
</reference>
<dbReference type="InterPro" id="IPR001789">
    <property type="entry name" value="Sig_transdc_resp-reg_receiver"/>
</dbReference>
<dbReference type="InterPro" id="IPR011006">
    <property type="entry name" value="CheY-like_superfamily"/>
</dbReference>
<dbReference type="Proteomes" id="UP000700732">
    <property type="component" value="Unassembled WGS sequence"/>
</dbReference>
<dbReference type="SUPFAM" id="SSF52172">
    <property type="entry name" value="CheY-like"/>
    <property type="match status" value="1"/>
</dbReference>
<feature type="domain" description="Response regulatory" evidence="3">
    <location>
        <begin position="6"/>
        <end position="126"/>
    </location>
</feature>
<dbReference type="PANTHER" id="PTHR44591">
    <property type="entry name" value="STRESS RESPONSE REGULATOR PROTEIN 1"/>
    <property type="match status" value="1"/>
</dbReference>
<name>A0ABR6WD02_9BACT</name>
<keyword evidence="1 2" id="KW-0597">Phosphoprotein</keyword>
<protein>
    <submittedName>
        <fullName evidence="4">CheY-like chemotaxis protein</fullName>
    </submittedName>
</protein>
<comment type="caution">
    <text evidence="4">The sequence shown here is derived from an EMBL/GenBank/DDBJ whole genome shotgun (WGS) entry which is preliminary data.</text>
</comment>
<evidence type="ECO:0000313" key="5">
    <source>
        <dbReference type="Proteomes" id="UP000700732"/>
    </source>
</evidence>